<dbReference type="SUPFAM" id="SSF55785">
    <property type="entry name" value="PYP-like sensor domain (PAS domain)"/>
    <property type="match status" value="2"/>
</dbReference>
<dbReference type="PANTHER" id="PTHR45339:SF1">
    <property type="entry name" value="HYBRID SIGNAL TRANSDUCTION HISTIDINE KINASE J"/>
    <property type="match status" value="1"/>
</dbReference>
<dbReference type="PROSITE" id="PS50113">
    <property type="entry name" value="PAC"/>
    <property type="match status" value="1"/>
</dbReference>
<name>A0A1Y2K5P6_9PROT</name>
<keyword evidence="12" id="KW-0472">Membrane</keyword>
<dbReference type="SUPFAM" id="SSF55874">
    <property type="entry name" value="ATPase domain of HSP90 chaperone/DNA topoisomerase II/histidine kinase"/>
    <property type="match status" value="1"/>
</dbReference>
<dbReference type="GO" id="GO:0000155">
    <property type="term" value="F:phosphorelay sensor kinase activity"/>
    <property type="evidence" value="ECO:0007669"/>
    <property type="project" value="InterPro"/>
</dbReference>
<evidence type="ECO:0000259" key="14">
    <source>
        <dbReference type="PROSITE" id="PS50109"/>
    </source>
</evidence>
<feature type="modified residue" description="4-aspartylphosphate" evidence="13">
    <location>
        <position position="729"/>
    </location>
</feature>
<proteinExistence type="predicted"/>
<keyword evidence="6" id="KW-0812">Transmembrane</keyword>
<dbReference type="CDD" id="cd17546">
    <property type="entry name" value="REC_hyHK_CKI1_RcsC-like"/>
    <property type="match status" value="1"/>
</dbReference>
<evidence type="ECO:0000313" key="19">
    <source>
        <dbReference type="Proteomes" id="UP000194003"/>
    </source>
</evidence>
<dbReference type="SMART" id="SM00091">
    <property type="entry name" value="PAS"/>
    <property type="match status" value="2"/>
</dbReference>
<dbReference type="InterPro" id="IPR036890">
    <property type="entry name" value="HATPase_C_sf"/>
</dbReference>
<dbReference type="Pfam" id="PF00512">
    <property type="entry name" value="HisKA"/>
    <property type="match status" value="1"/>
</dbReference>
<dbReference type="EC" id="2.7.13.3" evidence="3"/>
<keyword evidence="7" id="KW-0547">Nucleotide-binding</keyword>
<evidence type="ECO:0000256" key="10">
    <source>
        <dbReference type="ARBA" id="ARBA00022989"/>
    </source>
</evidence>
<evidence type="ECO:0000259" key="16">
    <source>
        <dbReference type="PROSITE" id="PS50112"/>
    </source>
</evidence>
<dbReference type="SMART" id="SM00448">
    <property type="entry name" value="REC"/>
    <property type="match status" value="1"/>
</dbReference>
<dbReference type="SUPFAM" id="SSF52172">
    <property type="entry name" value="CheY-like"/>
    <property type="match status" value="1"/>
</dbReference>
<dbReference type="InterPro" id="IPR013656">
    <property type="entry name" value="PAS_4"/>
</dbReference>
<dbReference type="SMART" id="SM00387">
    <property type="entry name" value="HATPase_c"/>
    <property type="match status" value="1"/>
</dbReference>
<keyword evidence="5" id="KW-0808">Transferase</keyword>
<evidence type="ECO:0000256" key="7">
    <source>
        <dbReference type="ARBA" id="ARBA00022741"/>
    </source>
</evidence>
<dbReference type="InterPro" id="IPR003661">
    <property type="entry name" value="HisK_dim/P_dom"/>
</dbReference>
<feature type="domain" description="Histidine kinase" evidence="14">
    <location>
        <begin position="275"/>
        <end position="507"/>
    </location>
</feature>
<dbReference type="Gene3D" id="3.30.565.10">
    <property type="entry name" value="Histidine kinase-like ATPase, C-terminal domain"/>
    <property type="match status" value="1"/>
</dbReference>
<dbReference type="STRING" id="1434232.MAIT1_03129"/>
<keyword evidence="8 18" id="KW-0418">Kinase</keyword>
<dbReference type="SMART" id="SM00388">
    <property type="entry name" value="HisKA"/>
    <property type="match status" value="1"/>
</dbReference>
<dbReference type="Gene3D" id="1.10.287.130">
    <property type="match status" value="1"/>
</dbReference>
<dbReference type="InterPro" id="IPR005467">
    <property type="entry name" value="His_kinase_dom"/>
</dbReference>
<evidence type="ECO:0000256" key="11">
    <source>
        <dbReference type="ARBA" id="ARBA00023012"/>
    </source>
</evidence>
<dbReference type="PRINTS" id="PR00344">
    <property type="entry name" value="BCTRLSENSOR"/>
</dbReference>
<keyword evidence="11" id="KW-0902">Two-component regulatory system</keyword>
<protein>
    <recommendedName>
        <fullName evidence="3">histidine kinase</fullName>
        <ecNumber evidence="3">2.7.13.3</ecNumber>
    </recommendedName>
</protein>
<dbReference type="Pfam" id="PF08448">
    <property type="entry name" value="PAS_4"/>
    <property type="match status" value="1"/>
</dbReference>
<evidence type="ECO:0000256" key="3">
    <source>
        <dbReference type="ARBA" id="ARBA00012438"/>
    </source>
</evidence>
<feature type="domain" description="Response regulatory" evidence="15">
    <location>
        <begin position="671"/>
        <end position="799"/>
    </location>
</feature>
<evidence type="ECO:0000313" key="18">
    <source>
        <dbReference type="EMBL" id="OSM05001.1"/>
    </source>
</evidence>
<dbReference type="PROSITE" id="PS50109">
    <property type="entry name" value="HIS_KIN"/>
    <property type="match status" value="1"/>
</dbReference>
<dbReference type="InterPro" id="IPR001789">
    <property type="entry name" value="Sig_transdc_resp-reg_receiver"/>
</dbReference>
<dbReference type="InterPro" id="IPR035965">
    <property type="entry name" value="PAS-like_dom_sf"/>
</dbReference>
<evidence type="ECO:0000256" key="4">
    <source>
        <dbReference type="ARBA" id="ARBA00022553"/>
    </source>
</evidence>
<dbReference type="InterPro" id="IPR000014">
    <property type="entry name" value="PAS"/>
</dbReference>
<dbReference type="AlphaFoldDB" id="A0A1Y2K5P6"/>
<dbReference type="Pfam" id="PF02518">
    <property type="entry name" value="HATPase_c"/>
    <property type="match status" value="1"/>
</dbReference>
<dbReference type="SUPFAM" id="SSF47384">
    <property type="entry name" value="Homodimeric domain of signal transducing histidine kinase"/>
    <property type="match status" value="1"/>
</dbReference>
<dbReference type="Gene3D" id="3.40.50.2300">
    <property type="match status" value="1"/>
</dbReference>
<dbReference type="PROSITE" id="PS50110">
    <property type="entry name" value="RESPONSE_REGULATORY"/>
    <property type="match status" value="1"/>
</dbReference>
<dbReference type="GO" id="GO:0005524">
    <property type="term" value="F:ATP binding"/>
    <property type="evidence" value="ECO:0007669"/>
    <property type="project" value="UniProtKB-KW"/>
</dbReference>
<feature type="domain" description="PAC" evidence="17">
    <location>
        <begin position="205"/>
        <end position="257"/>
    </location>
</feature>
<comment type="caution">
    <text evidence="18">The sequence shown here is derived from an EMBL/GenBank/DDBJ whole genome shotgun (WGS) entry which is preliminary data.</text>
</comment>
<gene>
    <name evidence="18" type="ORF">MAIT1_03129</name>
</gene>
<keyword evidence="4 13" id="KW-0597">Phosphoprotein</keyword>
<comment type="catalytic activity">
    <reaction evidence="1">
        <text>ATP + protein L-histidine = ADP + protein N-phospho-L-histidine.</text>
        <dbReference type="EC" id="2.7.13.3"/>
    </reaction>
</comment>
<sequence length="800" mass="88946">MAQAEQEESLARQLNAWGVGYCQLDADGVVRMVNPQISAWLGVADNALVGAPLEAFVCETTLQAFRDQHRQLTIERLHTSHWALCAADGQMGVECRAQAQLNAHNDFVGVRMMLFDARDKLAREEALREQAESYRTIAEFTHDWESWFDASGHVRWINPAVERITGHTIETCLEHADYPLFMAHPDDRERLADALRDGLAGRARHDDAFRLIRQDDELLWVSLSLQPIIDSQGVCNGLRTSMRDITGRKNAEEILERAKRAAEDANTAKSEFMATVSHEIRTPMHAILGMADMLTDSPLDRNQRRFLNVIKHSGETLLELLNDVLDLSRVESGNLTLCLEPFDLAELLEGVMEIMTLRAREKGLSLLAHIASDCPTRLIGDAVRVRQVILNLLGNAVKFTEHGEVSIFVEPLPEEAPARPLHALPGNASRLFRFTVADTGIGIPDNQQQDIFEPFKQADATFTRRFGGTGLGLAICQRLAEMMGGKITVRSALGQGSSFIFEAPLRLDLARPRPKDVEGGPDLTGYRYLLLTSSAAIRRAIDEMIRSLGGEMDLAVTHDDLMGAMAQSGPYDVLILDGPSPFPGMDLNSYAVELKRRPGWEDQPCLLLNVDPAPQRANRRAKPGFAHIHQPIKRKELGLTLMQLVEDQAEEVTLRPDKPPTATRRKGRRLFILVVDDAPSSIEVMQEFLRETRHVVDVAGNGEEAVAKYKTGSISPMGHGDPYDLVLMDVEMPGMDGYAATRKIRAFERSQRLRPARVLAVTGHAMKGAARASLQNGCDGHLTKPLRRQSLYEILEELFG</sequence>
<organism evidence="18 19">
    <name type="scientific">Magnetofaba australis IT-1</name>
    <dbReference type="NCBI Taxonomy" id="1434232"/>
    <lineage>
        <taxon>Bacteria</taxon>
        <taxon>Pseudomonadati</taxon>
        <taxon>Pseudomonadota</taxon>
        <taxon>Magnetococcia</taxon>
        <taxon>Magnetococcales</taxon>
        <taxon>Magnetococcaceae</taxon>
        <taxon>Magnetofaba</taxon>
    </lineage>
</organism>
<feature type="domain" description="PAS" evidence="16">
    <location>
        <begin position="149"/>
        <end position="202"/>
    </location>
</feature>
<evidence type="ECO:0000256" key="13">
    <source>
        <dbReference type="PROSITE-ProRule" id="PRU00169"/>
    </source>
</evidence>
<dbReference type="PROSITE" id="PS50112">
    <property type="entry name" value="PAS"/>
    <property type="match status" value="1"/>
</dbReference>
<keyword evidence="10" id="KW-1133">Transmembrane helix</keyword>
<evidence type="ECO:0000256" key="9">
    <source>
        <dbReference type="ARBA" id="ARBA00022840"/>
    </source>
</evidence>
<keyword evidence="9" id="KW-0067">ATP-binding</keyword>
<keyword evidence="19" id="KW-1185">Reference proteome</keyword>
<dbReference type="GO" id="GO:0016020">
    <property type="term" value="C:membrane"/>
    <property type="evidence" value="ECO:0007669"/>
    <property type="project" value="UniProtKB-SubCell"/>
</dbReference>
<dbReference type="FunFam" id="1.10.287.130:FF:000004">
    <property type="entry name" value="Ethylene receptor 1"/>
    <property type="match status" value="1"/>
</dbReference>
<evidence type="ECO:0000256" key="12">
    <source>
        <dbReference type="ARBA" id="ARBA00023136"/>
    </source>
</evidence>
<evidence type="ECO:0000259" key="17">
    <source>
        <dbReference type="PROSITE" id="PS50113"/>
    </source>
</evidence>
<accession>A0A1Y2K5P6</accession>
<evidence type="ECO:0000256" key="5">
    <source>
        <dbReference type="ARBA" id="ARBA00022679"/>
    </source>
</evidence>
<reference evidence="18 19" key="1">
    <citation type="journal article" date="2016" name="BMC Genomics">
        <title>Combined genomic and structural analyses of a cultured magnetotactic bacterium reveals its niche adaptation to a dynamic environment.</title>
        <authorList>
            <person name="Araujo A.C."/>
            <person name="Morillo V."/>
            <person name="Cypriano J."/>
            <person name="Teixeira L.C."/>
            <person name="Leao P."/>
            <person name="Lyra S."/>
            <person name="Almeida L.G."/>
            <person name="Bazylinski D.A."/>
            <person name="Vasconcellos A.T."/>
            <person name="Abreu F."/>
            <person name="Lins U."/>
        </authorList>
    </citation>
    <scope>NUCLEOTIDE SEQUENCE [LARGE SCALE GENOMIC DNA]</scope>
    <source>
        <strain evidence="18 19">IT-1</strain>
    </source>
</reference>
<dbReference type="InterPro" id="IPR036097">
    <property type="entry name" value="HisK_dim/P_sf"/>
</dbReference>
<dbReference type="CDD" id="cd16922">
    <property type="entry name" value="HATPase_EvgS-ArcB-TorS-like"/>
    <property type="match status" value="1"/>
</dbReference>
<evidence type="ECO:0000259" key="15">
    <source>
        <dbReference type="PROSITE" id="PS50110"/>
    </source>
</evidence>
<evidence type="ECO:0000256" key="2">
    <source>
        <dbReference type="ARBA" id="ARBA00004370"/>
    </source>
</evidence>
<dbReference type="Proteomes" id="UP000194003">
    <property type="component" value="Unassembled WGS sequence"/>
</dbReference>
<dbReference type="CDD" id="cd00130">
    <property type="entry name" value="PAS"/>
    <property type="match status" value="1"/>
</dbReference>
<dbReference type="CDD" id="cd00082">
    <property type="entry name" value="HisKA"/>
    <property type="match status" value="1"/>
</dbReference>
<dbReference type="InterPro" id="IPR003594">
    <property type="entry name" value="HATPase_dom"/>
</dbReference>
<comment type="subcellular location">
    <subcellularLocation>
        <location evidence="2">Membrane</location>
    </subcellularLocation>
</comment>
<dbReference type="EMBL" id="LVJN01000018">
    <property type="protein sequence ID" value="OSM05001.1"/>
    <property type="molecule type" value="Genomic_DNA"/>
</dbReference>
<dbReference type="PANTHER" id="PTHR45339">
    <property type="entry name" value="HYBRID SIGNAL TRANSDUCTION HISTIDINE KINASE J"/>
    <property type="match status" value="1"/>
</dbReference>
<dbReference type="InterPro" id="IPR004358">
    <property type="entry name" value="Sig_transdc_His_kin-like_C"/>
</dbReference>
<evidence type="ECO:0000256" key="1">
    <source>
        <dbReference type="ARBA" id="ARBA00000085"/>
    </source>
</evidence>
<dbReference type="Pfam" id="PF00072">
    <property type="entry name" value="Response_reg"/>
    <property type="match status" value="1"/>
</dbReference>
<evidence type="ECO:0000256" key="8">
    <source>
        <dbReference type="ARBA" id="ARBA00022777"/>
    </source>
</evidence>
<dbReference type="FunFam" id="3.30.565.10:FF:000010">
    <property type="entry name" value="Sensor histidine kinase RcsC"/>
    <property type="match status" value="1"/>
</dbReference>
<dbReference type="InterPro" id="IPR011006">
    <property type="entry name" value="CheY-like_superfamily"/>
</dbReference>
<dbReference type="NCBIfam" id="TIGR00229">
    <property type="entry name" value="sensory_box"/>
    <property type="match status" value="1"/>
</dbReference>
<dbReference type="InterPro" id="IPR000700">
    <property type="entry name" value="PAS-assoc_C"/>
</dbReference>
<dbReference type="Gene3D" id="3.30.450.20">
    <property type="entry name" value="PAS domain"/>
    <property type="match status" value="2"/>
</dbReference>
<evidence type="ECO:0000256" key="6">
    <source>
        <dbReference type="ARBA" id="ARBA00022692"/>
    </source>
</evidence>
<dbReference type="Pfam" id="PF13426">
    <property type="entry name" value="PAS_9"/>
    <property type="match status" value="1"/>
</dbReference>